<dbReference type="PANTHER" id="PTHR36456:SF1">
    <property type="entry name" value="UPF0232 PROTEIN SCO3875"/>
    <property type="match status" value="1"/>
</dbReference>
<dbReference type="InterPro" id="IPR007922">
    <property type="entry name" value="DciA-like"/>
</dbReference>
<gene>
    <name evidence="1" type="ORF">ACFFVF_11235</name>
</gene>
<keyword evidence="2" id="KW-1185">Reference proteome</keyword>
<protein>
    <submittedName>
        <fullName evidence="1">DUF721 domain-containing protein</fullName>
    </submittedName>
</protein>
<sequence>MAKRTNEELSIKDVLQNFISQNKLESGIDKVDVKGAWLKMMGNGVGTYTEAVELKNNTLYVKLTSSVLREELSHGKEKIIAMINDEMGKDLIRYLVLR</sequence>
<comment type="caution">
    <text evidence="1">The sequence shown here is derived from an EMBL/GenBank/DDBJ whole genome shotgun (WGS) entry which is preliminary data.</text>
</comment>
<reference evidence="1 2" key="1">
    <citation type="submission" date="2024-09" db="EMBL/GenBank/DDBJ databases">
        <authorList>
            <person name="Sun Q."/>
            <person name="Mori K."/>
        </authorList>
    </citation>
    <scope>NUCLEOTIDE SEQUENCE [LARGE SCALE GENOMIC DNA]</scope>
    <source>
        <strain evidence="1 2">CECT 7955</strain>
    </source>
</reference>
<evidence type="ECO:0000313" key="1">
    <source>
        <dbReference type="EMBL" id="MFB9097093.1"/>
    </source>
</evidence>
<accession>A0ABV5GNX7</accession>
<organism evidence="1 2">
    <name type="scientific">Flavobacterium jumunjinense</name>
    <dbReference type="NCBI Taxonomy" id="998845"/>
    <lineage>
        <taxon>Bacteria</taxon>
        <taxon>Pseudomonadati</taxon>
        <taxon>Bacteroidota</taxon>
        <taxon>Flavobacteriia</taxon>
        <taxon>Flavobacteriales</taxon>
        <taxon>Flavobacteriaceae</taxon>
        <taxon>Flavobacterium</taxon>
    </lineage>
</organism>
<dbReference type="Pfam" id="PF05258">
    <property type="entry name" value="DciA"/>
    <property type="match status" value="1"/>
</dbReference>
<evidence type="ECO:0000313" key="2">
    <source>
        <dbReference type="Proteomes" id="UP001589607"/>
    </source>
</evidence>
<dbReference type="RefSeq" id="WP_236453618.1">
    <property type="nucleotide sequence ID" value="NZ_CBCSGE010000038.1"/>
</dbReference>
<dbReference type="Proteomes" id="UP001589607">
    <property type="component" value="Unassembled WGS sequence"/>
</dbReference>
<proteinExistence type="predicted"/>
<name>A0ABV5GNX7_9FLAO</name>
<dbReference type="PANTHER" id="PTHR36456">
    <property type="entry name" value="UPF0232 PROTEIN SCO3875"/>
    <property type="match status" value="1"/>
</dbReference>
<dbReference type="EMBL" id="JBHMEY010000034">
    <property type="protein sequence ID" value="MFB9097093.1"/>
    <property type="molecule type" value="Genomic_DNA"/>
</dbReference>